<sequence>MSTFFRHFNLTFFQHFNLLRWLVFFHENMKLFPMKIAHMTHKRGSNLCENMKGILLNS</sequence>
<proteinExistence type="predicted"/>
<name>A0AAP0F6Y9_9MAGN</name>
<accession>A0AAP0F6Y9</accession>
<dbReference type="Proteomes" id="UP001417504">
    <property type="component" value="Unassembled WGS sequence"/>
</dbReference>
<evidence type="ECO:0000313" key="2">
    <source>
        <dbReference type="Proteomes" id="UP001417504"/>
    </source>
</evidence>
<protein>
    <submittedName>
        <fullName evidence="1">Uncharacterized protein</fullName>
    </submittedName>
</protein>
<keyword evidence="2" id="KW-1185">Reference proteome</keyword>
<dbReference type="EMBL" id="JBBNAE010000008">
    <property type="protein sequence ID" value="KAK9103562.1"/>
    <property type="molecule type" value="Genomic_DNA"/>
</dbReference>
<dbReference type="AlphaFoldDB" id="A0AAP0F6Y9"/>
<reference evidence="1 2" key="1">
    <citation type="submission" date="2024-01" db="EMBL/GenBank/DDBJ databases">
        <title>Genome assemblies of Stephania.</title>
        <authorList>
            <person name="Yang L."/>
        </authorList>
    </citation>
    <scope>NUCLEOTIDE SEQUENCE [LARGE SCALE GENOMIC DNA]</scope>
    <source>
        <strain evidence="1">QJT</strain>
        <tissue evidence="1">Leaf</tissue>
    </source>
</reference>
<evidence type="ECO:0000313" key="1">
    <source>
        <dbReference type="EMBL" id="KAK9103562.1"/>
    </source>
</evidence>
<organism evidence="1 2">
    <name type="scientific">Stephania japonica</name>
    <dbReference type="NCBI Taxonomy" id="461633"/>
    <lineage>
        <taxon>Eukaryota</taxon>
        <taxon>Viridiplantae</taxon>
        <taxon>Streptophyta</taxon>
        <taxon>Embryophyta</taxon>
        <taxon>Tracheophyta</taxon>
        <taxon>Spermatophyta</taxon>
        <taxon>Magnoliopsida</taxon>
        <taxon>Ranunculales</taxon>
        <taxon>Menispermaceae</taxon>
        <taxon>Menispermoideae</taxon>
        <taxon>Cissampelideae</taxon>
        <taxon>Stephania</taxon>
    </lineage>
</organism>
<gene>
    <name evidence="1" type="ORF">Sjap_020816</name>
</gene>
<comment type="caution">
    <text evidence="1">The sequence shown here is derived from an EMBL/GenBank/DDBJ whole genome shotgun (WGS) entry which is preliminary data.</text>
</comment>